<protein>
    <recommendedName>
        <fullName evidence="1">Pvc16 N-terminal domain-containing protein</fullName>
    </recommendedName>
</protein>
<keyword evidence="3" id="KW-1185">Reference proteome</keyword>
<dbReference type="Pfam" id="PF14065">
    <property type="entry name" value="Pvc16_N"/>
    <property type="match status" value="1"/>
</dbReference>
<proteinExistence type="predicted"/>
<evidence type="ECO:0000313" key="2">
    <source>
        <dbReference type="EMBL" id="CAG9931841.1"/>
    </source>
</evidence>
<accession>A0ABN8AJR8</accession>
<organism evidence="2 3">
    <name type="scientific">Candidatus Nitrotoga arctica</name>
    <dbReference type="NCBI Taxonomy" id="453162"/>
    <lineage>
        <taxon>Bacteria</taxon>
        <taxon>Pseudomonadati</taxon>
        <taxon>Pseudomonadota</taxon>
        <taxon>Betaproteobacteria</taxon>
        <taxon>Nitrosomonadales</taxon>
        <taxon>Gallionellaceae</taxon>
        <taxon>Candidatus Nitrotoga</taxon>
    </lineage>
</organism>
<dbReference type="Proteomes" id="UP000839052">
    <property type="component" value="Chromosome"/>
</dbReference>
<sequence>MSSALAIAGVTAVLRDLLNNGLIDQKAVDSLGYSVSVSVGPPDRVIPANGGTESSQLNLFMYHVTPNSGWRNEGLPSHDASGSQRLSNAPLALNLHYLLSAHGSEDLHGEILLGYAMQLLHEMPILSRKAIRKALDPSPPIGGTALPPALKALADSGLESQIELIKITPEYLNTEEISKLWTATQSHLRPTAAYMASVVLIESTQSVRSALPVLTRGPVVKPEPLNVDTWYESGITAVAGLTPPYPMLAGIELPNKQIAARLGEAIKLTGYNLNGTNLVVRFAHPSLTTPIDISFGTNANEESFSVTLPNTAQDNIDWSAGIWEVNALLQRPGETETRSTNLLALFLAPRIDVATSTATRDSTGVTINLAFTPQARPAQRISLNAGGYEAWPEKFTVPTASLQFKYAQLPAGNHLLRLRIDGADSLLVIRLTAPPQFDNTQVLTVP</sequence>
<dbReference type="InterPro" id="IPR025351">
    <property type="entry name" value="Pvc16_N"/>
</dbReference>
<reference evidence="2 3" key="1">
    <citation type="submission" date="2021-10" db="EMBL/GenBank/DDBJ databases">
        <authorList>
            <person name="Koch H."/>
        </authorList>
    </citation>
    <scope>NUCLEOTIDE SEQUENCE [LARGE SCALE GENOMIC DNA]</scope>
    <source>
        <strain evidence="2">6680</strain>
    </source>
</reference>
<dbReference type="RefSeq" id="WP_239795886.1">
    <property type="nucleotide sequence ID" value="NZ_OU912926.1"/>
</dbReference>
<feature type="domain" description="Pvc16 N-terminal" evidence="1">
    <location>
        <begin position="10"/>
        <end position="214"/>
    </location>
</feature>
<evidence type="ECO:0000259" key="1">
    <source>
        <dbReference type="Pfam" id="PF14065"/>
    </source>
</evidence>
<evidence type="ECO:0000313" key="3">
    <source>
        <dbReference type="Proteomes" id="UP000839052"/>
    </source>
</evidence>
<dbReference type="EMBL" id="OU912926">
    <property type="protein sequence ID" value="CAG9931841.1"/>
    <property type="molecule type" value="Genomic_DNA"/>
</dbReference>
<name>A0ABN8AJR8_9PROT</name>
<gene>
    <name evidence="2" type="ORF">NTG6680_0588</name>
</gene>